<evidence type="ECO:0008006" key="10">
    <source>
        <dbReference type="Google" id="ProtNLM"/>
    </source>
</evidence>
<dbReference type="EMBL" id="JARKIE010000218">
    <property type="protein sequence ID" value="KAJ7664927.1"/>
    <property type="molecule type" value="Genomic_DNA"/>
</dbReference>
<sequence>MPNLHQLLETPGLISMPPLSGPSSMSIKSSTPAPDSWRTSDRDEPPMHMVERLIDSFLLYSSDWGFFLDPARFRREALLPLPLGHPSRPCPALLAAVYLAGASLSDTTHEETFLARALSALPTSLSGLHPRRTLHVLQAQVLLANYFFAARRFLQGKYHTAAAVSLAMGSGLQMDRRTPQVPGDPVEEGERLDACLATFTLDKAWAAALGEHSNWSGIPWPLERVEHSTYSTETGTPSPKTFLAKAAMFWERANTLGVCWKSDMGIHESREFSNAFGALDESIEDFWHAVALSSDQSHNIEFACSIAHVAAIQLHTPFVSSSGQSKQKCIDASTAVLHAIPNTTSTSRGAYINPIIAPVWGTAFGVALDEIRSGGGDSELVAVFERGFAGIRAFAGSSPLMDFHIEKIQDARSAR</sequence>
<dbReference type="GO" id="GO:0046872">
    <property type="term" value="F:metal ion binding"/>
    <property type="evidence" value="ECO:0007669"/>
    <property type="project" value="UniProtKB-KW"/>
</dbReference>
<dbReference type="Proteomes" id="UP001221757">
    <property type="component" value="Unassembled WGS sequence"/>
</dbReference>
<dbReference type="AlphaFoldDB" id="A0AAD7G4E3"/>
<evidence type="ECO:0000256" key="3">
    <source>
        <dbReference type="ARBA" id="ARBA00023015"/>
    </source>
</evidence>
<keyword evidence="4" id="KW-0238">DNA-binding</keyword>
<keyword evidence="3" id="KW-0805">Transcription regulation</keyword>
<dbReference type="PANTHER" id="PTHR31313:SF81">
    <property type="entry name" value="TY1 ENHANCER ACTIVATOR"/>
    <property type="match status" value="1"/>
</dbReference>
<keyword evidence="1" id="KW-0479">Metal-binding</keyword>
<evidence type="ECO:0000256" key="6">
    <source>
        <dbReference type="ARBA" id="ARBA00023242"/>
    </source>
</evidence>
<evidence type="ECO:0000256" key="7">
    <source>
        <dbReference type="SAM" id="MobiDB-lite"/>
    </source>
</evidence>
<accession>A0AAD7G4E3</accession>
<evidence type="ECO:0000313" key="9">
    <source>
        <dbReference type="Proteomes" id="UP001221757"/>
    </source>
</evidence>
<name>A0AAD7G4E3_MYCRO</name>
<evidence type="ECO:0000256" key="4">
    <source>
        <dbReference type="ARBA" id="ARBA00023125"/>
    </source>
</evidence>
<keyword evidence="2" id="KW-0862">Zinc</keyword>
<evidence type="ECO:0000256" key="1">
    <source>
        <dbReference type="ARBA" id="ARBA00022723"/>
    </source>
</evidence>
<keyword evidence="6" id="KW-0539">Nucleus</keyword>
<dbReference type="InterPro" id="IPR051615">
    <property type="entry name" value="Transcr_Regulatory_Elem"/>
</dbReference>
<keyword evidence="9" id="KW-1185">Reference proteome</keyword>
<feature type="compositionally biased region" description="Low complexity" evidence="7">
    <location>
        <begin position="11"/>
        <end position="27"/>
    </location>
</feature>
<evidence type="ECO:0000313" key="8">
    <source>
        <dbReference type="EMBL" id="KAJ7664927.1"/>
    </source>
</evidence>
<dbReference type="PANTHER" id="PTHR31313">
    <property type="entry name" value="TY1 ENHANCER ACTIVATOR"/>
    <property type="match status" value="1"/>
</dbReference>
<organism evidence="8 9">
    <name type="scientific">Mycena rosella</name>
    <name type="common">Pink bonnet</name>
    <name type="synonym">Agaricus rosellus</name>
    <dbReference type="NCBI Taxonomy" id="1033263"/>
    <lineage>
        <taxon>Eukaryota</taxon>
        <taxon>Fungi</taxon>
        <taxon>Dikarya</taxon>
        <taxon>Basidiomycota</taxon>
        <taxon>Agaricomycotina</taxon>
        <taxon>Agaricomycetes</taxon>
        <taxon>Agaricomycetidae</taxon>
        <taxon>Agaricales</taxon>
        <taxon>Marasmiineae</taxon>
        <taxon>Mycenaceae</taxon>
        <taxon>Mycena</taxon>
    </lineage>
</organism>
<protein>
    <recommendedName>
        <fullName evidence="10">Transcription factor domain-containing protein</fullName>
    </recommendedName>
</protein>
<evidence type="ECO:0000256" key="5">
    <source>
        <dbReference type="ARBA" id="ARBA00023163"/>
    </source>
</evidence>
<evidence type="ECO:0000256" key="2">
    <source>
        <dbReference type="ARBA" id="ARBA00022833"/>
    </source>
</evidence>
<reference evidence="8" key="1">
    <citation type="submission" date="2023-03" db="EMBL/GenBank/DDBJ databases">
        <title>Massive genome expansion in bonnet fungi (Mycena s.s.) driven by repeated elements and novel gene families across ecological guilds.</title>
        <authorList>
            <consortium name="Lawrence Berkeley National Laboratory"/>
            <person name="Harder C.B."/>
            <person name="Miyauchi S."/>
            <person name="Viragh M."/>
            <person name="Kuo A."/>
            <person name="Thoen E."/>
            <person name="Andreopoulos B."/>
            <person name="Lu D."/>
            <person name="Skrede I."/>
            <person name="Drula E."/>
            <person name="Henrissat B."/>
            <person name="Morin E."/>
            <person name="Kohler A."/>
            <person name="Barry K."/>
            <person name="LaButti K."/>
            <person name="Morin E."/>
            <person name="Salamov A."/>
            <person name="Lipzen A."/>
            <person name="Mereny Z."/>
            <person name="Hegedus B."/>
            <person name="Baldrian P."/>
            <person name="Stursova M."/>
            <person name="Weitz H."/>
            <person name="Taylor A."/>
            <person name="Grigoriev I.V."/>
            <person name="Nagy L.G."/>
            <person name="Martin F."/>
            <person name="Kauserud H."/>
        </authorList>
    </citation>
    <scope>NUCLEOTIDE SEQUENCE</scope>
    <source>
        <strain evidence="8">CBHHK067</strain>
    </source>
</reference>
<comment type="caution">
    <text evidence="8">The sequence shown here is derived from an EMBL/GenBank/DDBJ whole genome shotgun (WGS) entry which is preliminary data.</text>
</comment>
<feature type="region of interest" description="Disordered" evidence="7">
    <location>
        <begin position="1"/>
        <end position="44"/>
    </location>
</feature>
<gene>
    <name evidence="8" type="ORF">B0H17DRAFT_294632</name>
</gene>
<dbReference type="CDD" id="cd12148">
    <property type="entry name" value="fungal_TF_MHR"/>
    <property type="match status" value="1"/>
</dbReference>
<dbReference type="GO" id="GO:0003677">
    <property type="term" value="F:DNA binding"/>
    <property type="evidence" value="ECO:0007669"/>
    <property type="project" value="UniProtKB-KW"/>
</dbReference>
<keyword evidence="5" id="KW-0804">Transcription</keyword>
<proteinExistence type="predicted"/>